<evidence type="ECO:0000256" key="1">
    <source>
        <dbReference type="ARBA" id="ARBA00004323"/>
    </source>
</evidence>
<keyword evidence="8" id="KW-0333">Golgi apparatus</keyword>
<dbReference type="AlphaFoldDB" id="A0A812X0K1"/>
<proteinExistence type="inferred from homology"/>
<dbReference type="GO" id="GO:0000139">
    <property type="term" value="C:Golgi membrane"/>
    <property type="evidence" value="ECO:0007669"/>
    <property type="project" value="UniProtKB-SubCell"/>
</dbReference>
<evidence type="ECO:0000313" key="12">
    <source>
        <dbReference type="Proteomes" id="UP000649617"/>
    </source>
</evidence>
<keyword evidence="7" id="KW-1133">Transmembrane helix</keyword>
<gene>
    <name evidence="11" type="primary">GALT1</name>
    <name evidence="11" type="ORF">SPIL2461_LOCUS19548</name>
</gene>
<evidence type="ECO:0000256" key="9">
    <source>
        <dbReference type="ARBA" id="ARBA00023136"/>
    </source>
</evidence>
<keyword evidence="9" id="KW-0472">Membrane</keyword>
<keyword evidence="4" id="KW-0808">Transferase</keyword>
<comment type="caution">
    <text evidence="11">The sequence shown here is derived from an EMBL/GenBank/DDBJ whole genome shotgun (WGS) entry which is preliminary data.</text>
</comment>
<evidence type="ECO:0000256" key="6">
    <source>
        <dbReference type="ARBA" id="ARBA00022968"/>
    </source>
</evidence>
<dbReference type="InterPro" id="IPR002659">
    <property type="entry name" value="Glyco_trans_31"/>
</dbReference>
<evidence type="ECO:0000256" key="10">
    <source>
        <dbReference type="SAM" id="MobiDB-lite"/>
    </source>
</evidence>
<dbReference type="Gene3D" id="3.90.550.50">
    <property type="match status" value="1"/>
</dbReference>
<evidence type="ECO:0000256" key="3">
    <source>
        <dbReference type="ARBA" id="ARBA00022676"/>
    </source>
</evidence>
<dbReference type="PANTHER" id="PTHR11214:SF3">
    <property type="entry name" value="BETA-1,3-GALACTOSYLTRANSFERASE 6"/>
    <property type="match status" value="1"/>
</dbReference>
<dbReference type="Pfam" id="PF01762">
    <property type="entry name" value="Galactosyl_T"/>
    <property type="match status" value="1"/>
</dbReference>
<keyword evidence="6" id="KW-0735">Signal-anchor</keyword>
<keyword evidence="12" id="KW-1185">Reference proteome</keyword>
<keyword evidence="5" id="KW-0812">Transmembrane</keyword>
<dbReference type="GO" id="GO:0016758">
    <property type="term" value="F:hexosyltransferase activity"/>
    <property type="evidence" value="ECO:0007669"/>
    <property type="project" value="InterPro"/>
</dbReference>
<comment type="similarity">
    <text evidence="2">Belongs to the glycosyltransferase 31 family.</text>
</comment>
<keyword evidence="3" id="KW-0328">Glycosyltransferase</keyword>
<feature type="region of interest" description="Disordered" evidence="10">
    <location>
        <begin position="219"/>
        <end position="282"/>
    </location>
</feature>
<evidence type="ECO:0000256" key="5">
    <source>
        <dbReference type="ARBA" id="ARBA00022692"/>
    </source>
</evidence>
<sequence length="957" mass="106726">MPGWQCADTVDLVFGLASVYRGQLPFDVLAYSWQLAGRDAARSPDQTMVGNPKLWAFVLAGQYLFSETVSASLRLAPHAPALDPSLAFSQKVSQLPSFTLEADPESQALVRQLRLALPAALPAQPGTERFQVNGTPYVADFGFEQLKTLLLVPRKVHTAGSKQLSGFGHLMESTLEAMGWRTLWAWPEDWQALHQQPPSSDALEALRARIEGGAVETLQEVEPDTTEDSRGVEGEAVAADDESQALPKPGAEPEEVPNAQPEEVKPEPEGLQPQEAKAEPTATVDGGLKEVLPTVQAGSLPLLVRELQPKSNSYVAADLVQPAGDQQDCLLLDVFQAKTNTGNAASSLQLDVASLQSGPYAYCPFRVFWTKGRGLSLDWVSKEPRLCDLYHVLLIEDEFILESFRRAPPACRVFPLDPHEAPELPLVSLPWAPGEPLPELNRVVSFHAYSVYMPEAQWNPQRWLQDPDFWNAHFMQLMQQGMLNICLTEESCQGDAAPYRLMFWEDISTEFLECVARGITPIFLGTPSIHEYVERNVLLTRWRFETAAEMVGIINTVHSPQGVLEHGTRVFMERQGNYFLSRLYWRQDPGLRALLLASAAQRQQRLQASVQVASSEYIMEIVVCVASAAQNRHARDIVRSTWGSEPYLRTAFGPILLRVLFFLGHSTEATAEHREMGDIVLLPDLIESFSSIWLKTAAILKFGADYFKGLAEPGRNAAGRLRFLIKCDDDAFLDIDAVAADLIASAPVGLLWGHVMALVEPNRNASDKYFVPYEVYPMQYYPPYARGMAYALSEDVVLPVGTALQEGRLDPFPYREDVSVGLYILELARRGSVRVVPHQRKDAMPLDFKEHCAGPQSQHPVLVMHRFIPASAQCLWQLVQERRRDLAKGAARDADFCMCSRPLRGKTGSSRNAERIQHTRTNYTRSEEVGNTHRGRTFWCPKVVDVRVMLVGHHKIS</sequence>
<evidence type="ECO:0000256" key="8">
    <source>
        <dbReference type="ARBA" id="ARBA00023034"/>
    </source>
</evidence>
<dbReference type="PANTHER" id="PTHR11214">
    <property type="entry name" value="BETA-1,3-N-ACETYLGLUCOSAMINYLTRANSFERASE"/>
    <property type="match status" value="1"/>
</dbReference>
<organism evidence="11 12">
    <name type="scientific">Symbiodinium pilosum</name>
    <name type="common">Dinoflagellate</name>
    <dbReference type="NCBI Taxonomy" id="2952"/>
    <lineage>
        <taxon>Eukaryota</taxon>
        <taxon>Sar</taxon>
        <taxon>Alveolata</taxon>
        <taxon>Dinophyceae</taxon>
        <taxon>Suessiales</taxon>
        <taxon>Symbiodiniaceae</taxon>
        <taxon>Symbiodinium</taxon>
    </lineage>
</organism>
<dbReference type="Proteomes" id="UP000649617">
    <property type="component" value="Unassembled WGS sequence"/>
</dbReference>
<evidence type="ECO:0000256" key="7">
    <source>
        <dbReference type="ARBA" id="ARBA00022989"/>
    </source>
</evidence>
<dbReference type="OrthoDB" id="2139606at2759"/>
<protein>
    <submittedName>
        <fullName evidence="11">GALT1 protein</fullName>
    </submittedName>
</protein>
<name>A0A812X0K1_SYMPI</name>
<reference evidence="11" key="1">
    <citation type="submission" date="2021-02" db="EMBL/GenBank/DDBJ databases">
        <authorList>
            <person name="Dougan E. K."/>
            <person name="Rhodes N."/>
            <person name="Thang M."/>
            <person name="Chan C."/>
        </authorList>
    </citation>
    <scope>NUCLEOTIDE SEQUENCE</scope>
</reference>
<evidence type="ECO:0000256" key="4">
    <source>
        <dbReference type="ARBA" id="ARBA00022679"/>
    </source>
</evidence>
<dbReference type="EMBL" id="CAJNIZ010044638">
    <property type="protein sequence ID" value="CAE7696468.1"/>
    <property type="molecule type" value="Genomic_DNA"/>
</dbReference>
<evidence type="ECO:0000313" key="11">
    <source>
        <dbReference type="EMBL" id="CAE7696468.1"/>
    </source>
</evidence>
<accession>A0A812X0K1</accession>
<comment type="subcellular location">
    <subcellularLocation>
        <location evidence="1">Golgi apparatus membrane</location>
        <topology evidence="1">Single-pass type II membrane protein</topology>
    </subcellularLocation>
</comment>
<evidence type="ECO:0000256" key="2">
    <source>
        <dbReference type="ARBA" id="ARBA00008661"/>
    </source>
</evidence>